<proteinExistence type="inferred from homology"/>
<dbReference type="InterPro" id="IPR039438">
    <property type="entry name" value="At2g23090-like_Znf"/>
</dbReference>
<dbReference type="PANTHER" id="PTHR30618:SF0">
    <property type="entry name" value="PURINE-URACIL PERMEASE NCS1"/>
    <property type="match status" value="1"/>
</dbReference>
<protein>
    <recommendedName>
        <fullName evidence="7">At2g23090-like zinc-binding domain-containing protein</fullName>
    </recommendedName>
</protein>
<feature type="transmembrane region" description="Helical" evidence="6">
    <location>
        <begin position="184"/>
        <end position="205"/>
    </location>
</feature>
<dbReference type="Gene3D" id="1.10.4160.10">
    <property type="entry name" value="Hydantoin permease"/>
    <property type="match status" value="2"/>
</dbReference>
<dbReference type="SUPFAM" id="SSF118359">
    <property type="entry name" value="Expressed protein At2g23090/F21P24.15"/>
    <property type="match status" value="1"/>
</dbReference>
<keyword evidence="5 6" id="KW-0472">Membrane</keyword>
<evidence type="ECO:0000256" key="3">
    <source>
        <dbReference type="ARBA" id="ARBA00022692"/>
    </source>
</evidence>
<dbReference type="InterPro" id="IPR045225">
    <property type="entry name" value="Uracil/uridine/allantoin_perm"/>
</dbReference>
<keyword evidence="9" id="KW-1185">Reference proteome</keyword>
<dbReference type="AlphaFoldDB" id="A0A1Q5ULZ7"/>
<evidence type="ECO:0000313" key="8">
    <source>
        <dbReference type="EMBL" id="OKP13479.1"/>
    </source>
</evidence>
<dbReference type="GO" id="GO:0005886">
    <property type="term" value="C:plasma membrane"/>
    <property type="evidence" value="ECO:0007669"/>
    <property type="project" value="TreeGrafter"/>
</dbReference>
<feature type="transmembrane region" description="Helical" evidence="6">
    <location>
        <begin position="238"/>
        <end position="260"/>
    </location>
</feature>
<evidence type="ECO:0000313" key="9">
    <source>
        <dbReference type="Proteomes" id="UP000186955"/>
    </source>
</evidence>
<dbReference type="PANTHER" id="PTHR30618">
    <property type="entry name" value="NCS1 FAMILY PURINE/PYRIMIDINE TRANSPORTER"/>
    <property type="match status" value="1"/>
</dbReference>
<evidence type="ECO:0000256" key="6">
    <source>
        <dbReference type="SAM" id="Phobius"/>
    </source>
</evidence>
<feature type="transmembrane region" description="Helical" evidence="6">
    <location>
        <begin position="322"/>
        <end position="347"/>
    </location>
</feature>
<gene>
    <name evidence="8" type="ORF">PENSUB_670</name>
</gene>
<evidence type="ECO:0000256" key="1">
    <source>
        <dbReference type="ARBA" id="ARBA00004141"/>
    </source>
</evidence>
<dbReference type="Pfam" id="PF02133">
    <property type="entry name" value="Transp_cyt_pur"/>
    <property type="match status" value="3"/>
</dbReference>
<dbReference type="InterPro" id="IPR001248">
    <property type="entry name" value="Pur-cyt_permease"/>
</dbReference>
<dbReference type="Gene3D" id="4.10.1050.10">
    <property type="entry name" value="At2g23090-like"/>
    <property type="match status" value="1"/>
</dbReference>
<dbReference type="InterPro" id="IPR026939">
    <property type="entry name" value="ZNF706/At2g23090_sf"/>
</dbReference>
<feature type="transmembrane region" description="Helical" evidence="6">
    <location>
        <begin position="116"/>
        <end position="133"/>
    </location>
</feature>
<accession>A0A1Q5ULZ7</accession>
<dbReference type="EMBL" id="MNBE01000128">
    <property type="protein sequence ID" value="OKP13479.1"/>
    <property type="molecule type" value="Genomic_DNA"/>
</dbReference>
<evidence type="ECO:0000259" key="7">
    <source>
        <dbReference type="Pfam" id="PF12907"/>
    </source>
</evidence>
<sequence>MATRLIHRKRWALPKQDSSIAPPHVWSNADQDPVPPEKWTWTGWTFTQYWLSDLVTVSTWSAASSAYQSGLSATDTVLLTLVAALCNAIPTVLNGAVGADLHIPFPVAIRASYGTYFGYFCVASRAVLAMFWFGIQSSYGGQCVTPSTLVPPMALAMVIWISVKAGGGSAMFHEPSTVHGTDRAWLWLMNMTSITGIFVSILPLITFNSNEALGGFSTLAVNISDFSRFSKKPGSPVWQLPMIPLFKVITGLFGIIAAGASKQVYGTILWSPLQIIDQWQGSSDMTTMCPKWFNIKRGMIMCMVLGGWALCPWIIIKSGKTFLSFMGAYSIFMAPIAGILCCDYWLIKRRKYDVPALYDPRGIYYYKGAKANQKRERNNADKSKAAKSQIKTNEKAMNIQCKVCLQTFLQTTKAPALLEHASNKHKKGLADCFPGVSA</sequence>
<keyword evidence="4 6" id="KW-1133">Transmembrane helix</keyword>
<keyword evidence="3 6" id="KW-0812">Transmembrane</keyword>
<feature type="domain" description="At2g23090-like zinc-binding" evidence="7">
    <location>
        <begin position="400"/>
        <end position="435"/>
    </location>
</feature>
<comment type="subcellular location">
    <subcellularLocation>
        <location evidence="1">Membrane</location>
        <topology evidence="1">Multi-pass membrane protein</topology>
    </subcellularLocation>
</comment>
<evidence type="ECO:0000256" key="5">
    <source>
        <dbReference type="ARBA" id="ARBA00023136"/>
    </source>
</evidence>
<name>A0A1Q5ULZ7_9EURO</name>
<feature type="transmembrane region" description="Helical" evidence="6">
    <location>
        <begin position="153"/>
        <end position="172"/>
    </location>
</feature>
<evidence type="ECO:0000256" key="4">
    <source>
        <dbReference type="ARBA" id="ARBA00022989"/>
    </source>
</evidence>
<feature type="transmembrane region" description="Helical" evidence="6">
    <location>
        <begin position="298"/>
        <end position="316"/>
    </location>
</feature>
<comment type="caution">
    <text evidence="8">The sequence shown here is derived from an EMBL/GenBank/DDBJ whole genome shotgun (WGS) entry which is preliminary data.</text>
</comment>
<reference evidence="8 9" key="1">
    <citation type="submission" date="2016-10" db="EMBL/GenBank/DDBJ databases">
        <title>Genome sequence of the ascomycete fungus Penicillium subrubescens.</title>
        <authorList>
            <person name="De Vries R.P."/>
            <person name="Peng M."/>
            <person name="Dilokpimol A."/>
            <person name="Hilden K."/>
            <person name="Makela M.R."/>
            <person name="Grigoriev I."/>
            <person name="Riley R."/>
            <person name="Granchi Z."/>
        </authorList>
    </citation>
    <scope>NUCLEOTIDE SEQUENCE [LARGE SCALE GENOMIC DNA]</scope>
    <source>
        <strain evidence="8 9">CBS 132785</strain>
    </source>
</reference>
<dbReference type="Proteomes" id="UP000186955">
    <property type="component" value="Unassembled WGS sequence"/>
</dbReference>
<dbReference type="GO" id="GO:0015205">
    <property type="term" value="F:nucleobase transmembrane transporter activity"/>
    <property type="evidence" value="ECO:0007669"/>
    <property type="project" value="TreeGrafter"/>
</dbReference>
<organism evidence="8 9">
    <name type="scientific">Penicillium subrubescens</name>
    <dbReference type="NCBI Taxonomy" id="1316194"/>
    <lineage>
        <taxon>Eukaryota</taxon>
        <taxon>Fungi</taxon>
        <taxon>Dikarya</taxon>
        <taxon>Ascomycota</taxon>
        <taxon>Pezizomycotina</taxon>
        <taxon>Eurotiomycetes</taxon>
        <taxon>Eurotiomycetidae</taxon>
        <taxon>Eurotiales</taxon>
        <taxon>Aspergillaceae</taxon>
        <taxon>Penicillium</taxon>
    </lineage>
</organism>
<evidence type="ECO:0000256" key="2">
    <source>
        <dbReference type="ARBA" id="ARBA00008974"/>
    </source>
</evidence>
<comment type="similarity">
    <text evidence="2">Belongs to the purine-cytosine permease (2.A.39) family.</text>
</comment>
<dbReference type="Pfam" id="PF12907">
    <property type="entry name" value="zf-met2"/>
    <property type="match status" value="1"/>
</dbReference>